<dbReference type="AlphaFoldDB" id="A0A8I4A3E1"/>
<dbReference type="GO" id="GO:0097193">
    <property type="term" value="P:intrinsic apoptotic signaling pathway"/>
    <property type="evidence" value="ECO:0007669"/>
    <property type="project" value="TreeGrafter"/>
</dbReference>
<evidence type="ECO:0000313" key="7">
    <source>
        <dbReference type="Proteomes" id="UP000008225"/>
    </source>
</evidence>
<sequence>VAVVTVPVGLSAMGFTSGGIAASSMAAQMMEGGVAVRSLMATLQSVGAAGSSVTSGVILSSARSILGAWLSSFRTLS</sequence>
<dbReference type="GO" id="GO:0001836">
    <property type="term" value="P:release of cytochrome c from mitochondria"/>
    <property type="evidence" value="ECO:0007669"/>
    <property type="project" value="TreeGrafter"/>
</dbReference>
<dbReference type="Proteomes" id="UP000008225">
    <property type="component" value="Chromosome 10"/>
</dbReference>
<evidence type="ECO:0000256" key="3">
    <source>
        <dbReference type="ARBA" id="ARBA00022692"/>
    </source>
</evidence>
<accession>A0A8I4A3E1</accession>
<keyword evidence="3" id="KW-0812">Transmembrane</keyword>
<evidence type="ECO:0000256" key="1">
    <source>
        <dbReference type="ARBA" id="ARBA00004141"/>
    </source>
</evidence>
<comment type="similarity">
    <text evidence="2">Belongs to the IFI6/IFI27 family.</text>
</comment>
<evidence type="ECO:0000256" key="4">
    <source>
        <dbReference type="ARBA" id="ARBA00022989"/>
    </source>
</evidence>
<keyword evidence="4" id="KW-1133">Transmembrane helix</keyword>
<dbReference type="InterPro" id="IPR009311">
    <property type="entry name" value="IFI6/IFI27-like"/>
</dbReference>
<keyword evidence="7" id="KW-1185">Reference proteome</keyword>
<evidence type="ECO:0000313" key="6">
    <source>
        <dbReference type="Ensembl" id="ENSCJAP00000090870.1"/>
    </source>
</evidence>
<proteinExistence type="inferred from homology"/>
<evidence type="ECO:0000256" key="5">
    <source>
        <dbReference type="ARBA" id="ARBA00023136"/>
    </source>
</evidence>
<comment type="subcellular location">
    <subcellularLocation>
        <location evidence="1">Membrane</location>
        <topology evidence="1">Multi-pass membrane protein</topology>
    </subcellularLocation>
</comment>
<reference evidence="6 7" key="1">
    <citation type="submission" date="2009-03" db="EMBL/GenBank/DDBJ databases">
        <authorList>
            <person name="Warren W."/>
            <person name="Ye L."/>
            <person name="Minx P."/>
            <person name="Worley K."/>
            <person name="Gibbs R."/>
            <person name="Wilson R.K."/>
        </authorList>
    </citation>
    <scope>NUCLEOTIDE SEQUENCE [LARGE SCALE GENOMIC DNA]</scope>
</reference>
<name>A0A8I4A3E1_CALJA</name>
<reference evidence="6" key="2">
    <citation type="submission" date="2025-08" db="UniProtKB">
        <authorList>
            <consortium name="Ensembl"/>
        </authorList>
    </citation>
    <scope>IDENTIFICATION</scope>
</reference>
<dbReference type="Pfam" id="PF06140">
    <property type="entry name" value="Ifi-6-16"/>
    <property type="match status" value="1"/>
</dbReference>
<dbReference type="PANTHER" id="PTHR16932">
    <property type="entry name" value="INTERFERON ALPHA-INDUCIBLE PROTEIN 27"/>
    <property type="match status" value="1"/>
</dbReference>
<dbReference type="GO" id="GO:0031966">
    <property type="term" value="C:mitochondrial membrane"/>
    <property type="evidence" value="ECO:0007669"/>
    <property type="project" value="TreeGrafter"/>
</dbReference>
<dbReference type="Gene3D" id="6.10.110.10">
    <property type="match status" value="1"/>
</dbReference>
<dbReference type="Ensembl" id="ENSCJAT00000137590.1">
    <property type="protein sequence ID" value="ENSCJAP00000090870.1"/>
    <property type="gene ID" value="ENSCJAG00000074962.1"/>
</dbReference>
<dbReference type="PANTHER" id="PTHR16932:SF36">
    <property type="entry name" value="INTERFERON ALPHA-INDUCIBLE PROTEIN 27-LIKE PROTEIN 1"/>
    <property type="match status" value="1"/>
</dbReference>
<evidence type="ECO:0008006" key="8">
    <source>
        <dbReference type="Google" id="ProtNLM"/>
    </source>
</evidence>
<protein>
    <recommendedName>
        <fullName evidence="8">IFI27</fullName>
    </recommendedName>
</protein>
<organism evidence="6 7">
    <name type="scientific">Callithrix jacchus</name>
    <name type="common">White-tufted-ear marmoset</name>
    <name type="synonym">Simia Jacchus</name>
    <dbReference type="NCBI Taxonomy" id="9483"/>
    <lineage>
        <taxon>Eukaryota</taxon>
        <taxon>Metazoa</taxon>
        <taxon>Chordata</taxon>
        <taxon>Craniata</taxon>
        <taxon>Vertebrata</taxon>
        <taxon>Euteleostomi</taxon>
        <taxon>Mammalia</taxon>
        <taxon>Eutheria</taxon>
        <taxon>Euarchontoglires</taxon>
        <taxon>Primates</taxon>
        <taxon>Haplorrhini</taxon>
        <taxon>Platyrrhini</taxon>
        <taxon>Cebidae</taxon>
        <taxon>Callitrichinae</taxon>
        <taxon>Callithrix</taxon>
        <taxon>Callithrix</taxon>
    </lineage>
</organism>
<dbReference type="InterPro" id="IPR038213">
    <property type="entry name" value="IFI6/IFI27-like_sf"/>
</dbReference>
<dbReference type="OMA" id="QMMEGGV"/>
<keyword evidence="5" id="KW-0472">Membrane</keyword>
<reference evidence="6" key="3">
    <citation type="submission" date="2025-09" db="UniProtKB">
        <authorList>
            <consortium name="Ensembl"/>
        </authorList>
    </citation>
    <scope>IDENTIFICATION</scope>
</reference>
<evidence type="ECO:0000256" key="2">
    <source>
        <dbReference type="ARBA" id="ARBA00007262"/>
    </source>
</evidence>